<sequence>MKIILAAVAVLACLILCHSGSGQFLQPDCGVVPNHFTFRIKGGTDAAIAANPWMAYLYTSSAFVCGGTLIHKRFVLTAAHCISREMPLKVRLGEFDVSSTSDCSDSQCLPPHEEYSVETAFRNRLFTMQLGRHDIGLLRLTTDVEYKVHIRPICVFVDPELRSSVEAIESFTATGWGVTDSGKTSRILQRITINRLDRSKCNRKFRQTLLQSQICAGHRQGDTCNGDSGGPLITFLNGTQNRYVQVGIVSYGSANCDGPGIYTDVLYHADWIQRVVREDEIKI</sequence>
<evidence type="ECO:0000256" key="1">
    <source>
        <dbReference type="ARBA" id="ARBA00004613"/>
    </source>
</evidence>
<dbReference type="OMA" id="NASECYN"/>
<proteinExistence type="inferred from homology"/>
<evidence type="ECO:0000259" key="12">
    <source>
        <dbReference type="PROSITE" id="PS50240"/>
    </source>
</evidence>
<keyword evidence="7" id="KW-0865">Zymogen</keyword>
<dbReference type="HOGENOM" id="CLU_006842_0_3_1"/>
<evidence type="ECO:0000313" key="14">
    <source>
        <dbReference type="Proteomes" id="UP000008744"/>
    </source>
</evidence>
<dbReference type="GO" id="GO:0005576">
    <property type="term" value="C:extracellular region"/>
    <property type="evidence" value="ECO:0007669"/>
    <property type="project" value="UniProtKB-SubCell"/>
</dbReference>
<keyword evidence="2" id="KW-0964">Secreted</keyword>
<dbReference type="OrthoDB" id="547031at2759"/>
<keyword evidence="14" id="KW-1185">Reference proteome</keyword>
<dbReference type="MEROPS" id="S01.B55"/>
<feature type="signal peptide" evidence="11">
    <location>
        <begin position="1"/>
        <end position="22"/>
    </location>
</feature>
<evidence type="ECO:0000313" key="13">
    <source>
        <dbReference type="EMBL" id="EDW33647.1"/>
    </source>
</evidence>
<dbReference type="SMR" id="B4H711"/>
<dbReference type="EMBL" id="CH479216">
    <property type="protein sequence ID" value="EDW33647.1"/>
    <property type="molecule type" value="Genomic_DNA"/>
</dbReference>
<organism evidence="14">
    <name type="scientific">Drosophila persimilis</name>
    <name type="common">Fruit fly</name>
    <dbReference type="NCBI Taxonomy" id="7234"/>
    <lineage>
        <taxon>Eukaryota</taxon>
        <taxon>Metazoa</taxon>
        <taxon>Ecdysozoa</taxon>
        <taxon>Arthropoda</taxon>
        <taxon>Hexapoda</taxon>
        <taxon>Insecta</taxon>
        <taxon>Pterygota</taxon>
        <taxon>Neoptera</taxon>
        <taxon>Endopterygota</taxon>
        <taxon>Diptera</taxon>
        <taxon>Brachycera</taxon>
        <taxon>Muscomorpha</taxon>
        <taxon>Ephydroidea</taxon>
        <taxon>Drosophilidae</taxon>
        <taxon>Drosophila</taxon>
        <taxon>Sophophora</taxon>
    </lineage>
</organism>
<evidence type="ECO:0000256" key="6">
    <source>
        <dbReference type="ARBA" id="ARBA00022825"/>
    </source>
</evidence>
<keyword evidence="3 10" id="KW-0645">Protease</keyword>
<dbReference type="PROSITE" id="PS50240">
    <property type="entry name" value="TRYPSIN_DOM"/>
    <property type="match status" value="1"/>
</dbReference>
<feature type="domain" description="Peptidase S1" evidence="12">
    <location>
        <begin position="40"/>
        <end position="277"/>
    </location>
</feature>
<dbReference type="PRINTS" id="PR00722">
    <property type="entry name" value="CHYMOTRYPSIN"/>
</dbReference>
<keyword evidence="5 10" id="KW-0378">Hydrolase</keyword>
<dbReference type="Proteomes" id="UP000008744">
    <property type="component" value="Unassembled WGS sequence"/>
</dbReference>
<dbReference type="InterPro" id="IPR018114">
    <property type="entry name" value="TRYPSIN_HIS"/>
</dbReference>
<dbReference type="PROSITE" id="PS00134">
    <property type="entry name" value="TRYPSIN_HIS"/>
    <property type="match status" value="1"/>
</dbReference>
<dbReference type="eggNOG" id="KOG3627">
    <property type="taxonomic scope" value="Eukaryota"/>
</dbReference>
<dbReference type="InterPro" id="IPR009003">
    <property type="entry name" value="Peptidase_S1_PA"/>
</dbReference>
<evidence type="ECO:0000256" key="11">
    <source>
        <dbReference type="SAM" id="SignalP"/>
    </source>
</evidence>
<dbReference type="PROSITE" id="PS00135">
    <property type="entry name" value="TRYPSIN_SER"/>
    <property type="match status" value="1"/>
</dbReference>
<accession>B4H711</accession>
<dbReference type="InterPro" id="IPR001254">
    <property type="entry name" value="Trypsin_dom"/>
</dbReference>
<reference evidence="13 14" key="1">
    <citation type="journal article" date="2007" name="Nature">
        <title>Evolution of genes and genomes on the Drosophila phylogeny.</title>
        <authorList>
            <consortium name="Drosophila 12 Genomes Consortium"/>
            <person name="Clark A.G."/>
            <person name="Eisen M.B."/>
            <person name="Smith D.R."/>
            <person name="Bergman C.M."/>
            <person name="Oliver B."/>
            <person name="Markow T.A."/>
            <person name="Kaufman T.C."/>
            <person name="Kellis M."/>
            <person name="Gelbart W."/>
            <person name="Iyer V.N."/>
            <person name="Pollard D.A."/>
            <person name="Sackton T.B."/>
            <person name="Larracuente A.M."/>
            <person name="Singh N.D."/>
            <person name="Abad J.P."/>
            <person name="Abt D.N."/>
            <person name="Adryan B."/>
            <person name="Aguade M."/>
            <person name="Akashi H."/>
            <person name="Anderson W.W."/>
            <person name="Aquadro C.F."/>
            <person name="Ardell D.H."/>
            <person name="Arguello R."/>
            <person name="Artieri C.G."/>
            <person name="Barbash D.A."/>
            <person name="Barker D."/>
            <person name="Barsanti P."/>
            <person name="Batterham P."/>
            <person name="Batzoglou S."/>
            <person name="Begun D."/>
            <person name="Bhutkar A."/>
            <person name="Blanco E."/>
            <person name="Bosak S.A."/>
            <person name="Bradley R.K."/>
            <person name="Brand A.D."/>
            <person name="Brent M.R."/>
            <person name="Brooks A.N."/>
            <person name="Brown R.H."/>
            <person name="Butlin R.K."/>
            <person name="Caggese C."/>
            <person name="Calvi B.R."/>
            <person name="Bernardo de Carvalho A."/>
            <person name="Caspi A."/>
            <person name="Castrezana S."/>
            <person name="Celniker S.E."/>
            <person name="Chang J.L."/>
            <person name="Chapple C."/>
            <person name="Chatterji S."/>
            <person name="Chinwalla A."/>
            <person name="Civetta A."/>
            <person name="Clifton S.W."/>
            <person name="Comeron J.M."/>
            <person name="Costello J.C."/>
            <person name="Coyne J.A."/>
            <person name="Daub J."/>
            <person name="David R.G."/>
            <person name="Delcher A.L."/>
            <person name="Delehaunty K."/>
            <person name="Do C.B."/>
            <person name="Ebling H."/>
            <person name="Edwards K."/>
            <person name="Eickbush T."/>
            <person name="Evans J.D."/>
            <person name="Filipski A."/>
            <person name="Findeiss S."/>
            <person name="Freyhult E."/>
            <person name="Fulton L."/>
            <person name="Fulton R."/>
            <person name="Garcia A.C."/>
            <person name="Gardiner A."/>
            <person name="Garfield D.A."/>
            <person name="Garvin B.E."/>
            <person name="Gibson G."/>
            <person name="Gilbert D."/>
            <person name="Gnerre S."/>
            <person name="Godfrey J."/>
            <person name="Good R."/>
            <person name="Gotea V."/>
            <person name="Gravely B."/>
            <person name="Greenberg A.J."/>
            <person name="Griffiths-Jones S."/>
            <person name="Gross S."/>
            <person name="Guigo R."/>
            <person name="Gustafson E.A."/>
            <person name="Haerty W."/>
            <person name="Hahn M.W."/>
            <person name="Halligan D.L."/>
            <person name="Halpern A.L."/>
            <person name="Halter G.M."/>
            <person name="Han M.V."/>
            <person name="Heger A."/>
            <person name="Hillier L."/>
            <person name="Hinrichs A.S."/>
            <person name="Holmes I."/>
            <person name="Hoskins R.A."/>
            <person name="Hubisz M.J."/>
            <person name="Hultmark D."/>
            <person name="Huntley M.A."/>
            <person name="Jaffe D.B."/>
            <person name="Jagadeeshan S."/>
            <person name="Jeck W.R."/>
            <person name="Johnson J."/>
            <person name="Jones C.D."/>
            <person name="Jordan W.C."/>
            <person name="Karpen G.H."/>
            <person name="Kataoka E."/>
            <person name="Keightley P.D."/>
            <person name="Kheradpour P."/>
            <person name="Kirkness E.F."/>
            <person name="Koerich L.B."/>
            <person name="Kristiansen K."/>
            <person name="Kudrna D."/>
            <person name="Kulathinal R.J."/>
            <person name="Kumar S."/>
            <person name="Kwok R."/>
            <person name="Lander E."/>
            <person name="Langley C.H."/>
            <person name="Lapoint R."/>
            <person name="Lazzaro B.P."/>
            <person name="Lee S.J."/>
            <person name="Levesque L."/>
            <person name="Li R."/>
            <person name="Lin C.F."/>
            <person name="Lin M.F."/>
            <person name="Lindblad-Toh K."/>
            <person name="Llopart A."/>
            <person name="Long M."/>
            <person name="Low L."/>
            <person name="Lozovsky E."/>
            <person name="Lu J."/>
            <person name="Luo M."/>
            <person name="Machado C.A."/>
            <person name="Makalowski W."/>
            <person name="Marzo M."/>
            <person name="Matsuda M."/>
            <person name="Matzkin L."/>
            <person name="McAllister B."/>
            <person name="McBride C.S."/>
            <person name="McKernan B."/>
            <person name="McKernan K."/>
            <person name="Mendez-Lago M."/>
            <person name="Minx P."/>
            <person name="Mollenhauer M.U."/>
            <person name="Montooth K."/>
            <person name="Mount S.M."/>
            <person name="Mu X."/>
            <person name="Myers E."/>
            <person name="Negre B."/>
            <person name="Newfeld S."/>
            <person name="Nielsen R."/>
            <person name="Noor M.A."/>
            <person name="O'Grady P."/>
            <person name="Pachter L."/>
            <person name="Papaceit M."/>
            <person name="Parisi M.J."/>
            <person name="Parisi M."/>
            <person name="Parts L."/>
            <person name="Pedersen J.S."/>
            <person name="Pesole G."/>
            <person name="Phillippy A.M."/>
            <person name="Ponting C.P."/>
            <person name="Pop M."/>
            <person name="Porcelli D."/>
            <person name="Powell J.R."/>
            <person name="Prohaska S."/>
            <person name="Pruitt K."/>
            <person name="Puig M."/>
            <person name="Quesneville H."/>
            <person name="Ram K.R."/>
            <person name="Rand D."/>
            <person name="Rasmussen M.D."/>
            <person name="Reed L.K."/>
            <person name="Reenan R."/>
            <person name="Reily A."/>
            <person name="Remington K.A."/>
            <person name="Rieger T.T."/>
            <person name="Ritchie M.G."/>
            <person name="Robin C."/>
            <person name="Rogers Y.H."/>
            <person name="Rohde C."/>
            <person name="Rozas J."/>
            <person name="Rubenfield M.J."/>
            <person name="Ruiz A."/>
            <person name="Russo S."/>
            <person name="Salzberg S.L."/>
            <person name="Sanchez-Gracia A."/>
            <person name="Saranga D.J."/>
            <person name="Sato H."/>
            <person name="Schaeffer S.W."/>
            <person name="Schatz M.C."/>
            <person name="Schlenke T."/>
            <person name="Schwartz R."/>
            <person name="Segarra C."/>
            <person name="Singh R.S."/>
            <person name="Sirot L."/>
            <person name="Sirota M."/>
            <person name="Sisneros N.B."/>
            <person name="Smith C.D."/>
            <person name="Smith T.F."/>
            <person name="Spieth J."/>
            <person name="Stage D.E."/>
            <person name="Stark A."/>
            <person name="Stephan W."/>
            <person name="Strausberg R.L."/>
            <person name="Strempel S."/>
            <person name="Sturgill D."/>
            <person name="Sutton G."/>
            <person name="Sutton G.G."/>
            <person name="Tao W."/>
            <person name="Teichmann S."/>
            <person name="Tobari Y.N."/>
            <person name="Tomimura Y."/>
            <person name="Tsolas J.M."/>
            <person name="Valente V.L."/>
            <person name="Venter E."/>
            <person name="Venter J.C."/>
            <person name="Vicario S."/>
            <person name="Vieira F.G."/>
            <person name="Vilella A.J."/>
            <person name="Villasante A."/>
            <person name="Walenz B."/>
            <person name="Wang J."/>
            <person name="Wasserman M."/>
            <person name="Watts T."/>
            <person name="Wilson D."/>
            <person name="Wilson R.K."/>
            <person name="Wing R.A."/>
            <person name="Wolfner M.F."/>
            <person name="Wong A."/>
            <person name="Wong G.K."/>
            <person name="Wu C.I."/>
            <person name="Wu G."/>
            <person name="Yamamoto D."/>
            <person name="Yang H.P."/>
            <person name="Yang S.P."/>
            <person name="Yorke J.A."/>
            <person name="Yoshida K."/>
            <person name="Zdobnov E."/>
            <person name="Zhang P."/>
            <person name="Zhang Y."/>
            <person name="Zimin A.V."/>
            <person name="Baldwin J."/>
            <person name="Abdouelleil A."/>
            <person name="Abdulkadir J."/>
            <person name="Abebe A."/>
            <person name="Abera B."/>
            <person name="Abreu J."/>
            <person name="Acer S.C."/>
            <person name="Aftuck L."/>
            <person name="Alexander A."/>
            <person name="An P."/>
            <person name="Anderson E."/>
            <person name="Anderson S."/>
            <person name="Arachi H."/>
            <person name="Azer M."/>
            <person name="Bachantsang P."/>
            <person name="Barry A."/>
            <person name="Bayul T."/>
            <person name="Berlin A."/>
            <person name="Bessette D."/>
            <person name="Bloom T."/>
            <person name="Blye J."/>
            <person name="Boguslavskiy L."/>
            <person name="Bonnet C."/>
            <person name="Boukhgalter B."/>
            <person name="Bourzgui I."/>
            <person name="Brown A."/>
            <person name="Cahill P."/>
            <person name="Channer S."/>
            <person name="Cheshatsang Y."/>
            <person name="Chuda L."/>
            <person name="Citroen M."/>
            <person name="Collymore A."/>
            <person name="Cooke P."/>
            <person name="Costello M."/>
            <person name="D'Aco K."/>
            <person name="Daza R."/>
            <person name="De Haan G."/>
            <person name="DeGray S."/>
            <person name="DeMaso C."/>
            <person name="Dhargay N."/>
            <person name="Dooley K."/>
            <person name="Dooley E."/>
            <person name="Doricent M."/>
            <person name="Dorje P."/>
            <person name="Dorjee K."/>
            <person name="Dupes A."/>
            <person name="Elong R."/>
            <person name="Falk J."/>
            <person name="Farina A."/>
            <person name="Faro S."/>
            <person name="Ferguson D."/>
            <person name="Fisher S."/>
            <person name="Foley C.D."/>
            <person name="Franke A."/>
            <person name="Friedrich D."/>
            <person name="Gadbois L."/>
            <person name="Gearin G."/>
            <person name="Gearin C.R."/>
            <person name="Giannoukos G."/>
            <person name="Goode T."/>
            <person name="Graham J."/>
            <person name="Grandbois E."/>
            <person name="Grewal S."/>
            <person name="Gyaltsen K."/>
            <person name="Hafez N."/>
            <person name="Hagos B."/>
            <person name="Hall J."/>
            <person name="Henson C."/>
            <person name="Hollinger A."/>
            <person name="Honan T."/>
            <person name="Huard M.D."/>
            <person name="Hughes L."/>
            <person name="Hurhula B."/>
            <person name="Husby M.E."/>
            <person name="Kamat A."/>
            <person name="Kanga B."/>
            <person name="Kashin S."/>
            <person name="Khazanovich D."/>
            <person name="Kisner P."/>
            <person name="Lance K."/>
            <person name="Lara M."/>
            <person name="Lee W."/>
            <person name="Lennon N."/>
            <person name="Letendre F."/>
            <person name="LeVine R."/>
            <person name="Lipovsky A."/>
            <person name="Liu X."/>
            <person name="Liu J."/>
            <person name="Liu S."/>
            <person name="Lokyitsang T."/>
            <person name="Lokyitsang Y."/>
            <person name="Lubonja R."/>
            <person name="Lui A."/>
            <person name="MacDonald P."/>
            <person name="Magnisalis V."/>
            <person name="Maru K."/>
            <person name="Matthews C."/>
            <person name="McCusker W."/>
            <person name="McDonough S."/>
            <person name="Mehta T."/>
            <person name="Meldrim J."/>
            <person name="Meneus L."/>
            <person name="Mihai O."/>
            <person name="Mihalev A."/>
            <person name="Mihova T."/>
            <person name="Mittelman R."/>
            <person name="Mlenga V."/>
            <person name="Montmayeur A."/>
            <person name="Mulrain L."/>
            <person name="Navidi A."/>
            <person name="Naylor J."/>
            <person name="Negash T."/>
            <person name="Nguyen T."/>
            <person name="Nguyen N."/>
            <person name="Nicol R."/>
            <person name="Norbu C."/>
            <person name="Norbu N."/>
            <person name="Novod N."/>
            <person name="O'Neill B."/>
            <person name="Osman S."/>
            <person name="Markiewicz E."/>
            <person name="Oyono O.L."/>
            <person name="Patti C."/>
            <person name="Phunkhang P."/>
            <person name="Pierre F."/>
            <person name="Priest M."/>
            <person name="Raghuraman S."/>
            <person name="Rege F."/>
            <person name="Reyes R."/>
            <person name="Rise C."/>
            <person name="Rogov P."/>
            <person name="Ross K."/>
            <person name="Ryan E."/>
            <person name="Settipalli S."/>
            <person name="Shea T."/>
            <person name="Sherpa N."/>
            <person name="Shi L."/>
            <person name="Shih D."/>
            <person name="Sparrow T."/>
            <person name="Spaulding J."/>
            <person name="Stalker J."/>
            <person name="Stange-Thomann N."/>
            <person name="Stavropoulos S."/>
            <person name="Stone C."/>
            <person name="Strader C."/>
            <person name="Tesfaye S."/>
            <person name="Thomson T."/>
            <person name="Thoulutsang Y."/>
            <person name="Thoulutsang D."/>
            <person name="Topham K."/>
            <person name="Topping I."/>
            <person name="Tsamla T."/>
            <person name="Vassiliev H."/>
            <person name="Vo A."/>
            <person name="Wangchuk T."/>
            <person name="Wangdi T."/>
            <person name="Weiand M."/>
            <person name="Wilkinson J."/>
            <person name="Wilson A."/>
            <person name="Yadav S."/>
            <person name="Young G."/>
            <person name="Yu Q."/>
            <person name="Zembek L."/>
            <person name="Zhong D."/>
            <person name="Zimmer A."/>
            <person name="Zwirko Z."/>
            <person name="Jaffe D.B."/>
            <person name="Alvarez P."/>
            <person name="Brockman W."/>
            <person name="Butler J."/>
            <person name="Chin C."/>
            <person name="Gnerre S."/>
            <person name="Grabherr M."/>
            <person name="Kleber M."/>
            <person name="Mauceli E."/>
            <person name="MacCallum I."/>
        </authorList>
    </citation>
    <scope>NUCLEOTIDE SEQUENCE [LARGE SCALE GENOMIC DNA]</scope>
    <source>
        <strain evidence="14">MSH-3 / Tucson 14011-0111.49</strain>
    </source>
</reference>
<name>B4H711_DROPE</name>
<dbReference type="SUPFAM" id="SSF50494">
    <property type="entry name" value="Trypsin-like serine proteases"/>
    <property type="match status" value="1"/>
</dbReference>
<dbReference type="CDD" id="cd00190">
    <property type="entry name" value="Tryp_SPc"/>
    <property type="match status" value="1"/>
</dbReference>
<dbReference type="InterPro" id="IPR001314">
    <property type="entry name" value="Peptidase_S1A"/>
</dbReference>
<evidence type="ECO:0000256" key="2">
    <source>
        <dbReference type="ARBA" id="ARBA00022525"/>
    </source>
</evidence>
<dbReference type="Pfam" id="PF00089">
    <property type="entry name" value="Trypsin"/>
    <property type="match status" value="1"/>
</dbReference>
<keyword evidence="8" id="KW-1015">Disulfide bond</keyword>
<dbReference type="PANTHER" id="PTHR24256">
    <property type="entry name" value="TRYPTASE-RELATED"/>
    <property type="match status" value="1"/>
</dbReference>
<dbReference type="PhylomeDB" id="B4H711"/>
<dbReference type="InterPro" id="IPR043504">
    <property type="entry name" value="Peptidase_S1_PA_chymotrypsin"/>
</dbReference>
<dbReference type="GO" id="GO:0004252">
    <property type="term" value="F:serine-type endopeptidase activity"/>
    <property type="evidence" value="ECO:0007669"/>
    <property type="project" value="InterPro"/>
</dbReference>
<dbReference type="STRING" id="7234.B4H711"/>
<dbReference type="KEGG" id="dpe:6601558"/>
<keyword evidence="4 11" id="KW-0732">Signal</keyword>
<comment type="similarity">
    <text evidence="9">Belongs to the peptidase S1 family. CLIP subfamily.</text>
</comment>
<dbReference type="InterPro" id="IPR033116">
    <property type="entry name" value="TRYPSIN_SER"/>
</dbReference>
<evidence type="ECO:0000256" key="3">
    <source>
        <dbReference type="ARBA" id="ARBA00022670"/>
    </source>
</evidence>
<evidence type="ECO:0000256" key="8">
    <source>
        <dbReference type="ARBA" id="ARBA00023157"/>
    </source>
</evidence>
<protein>
    <submittedName>
        <fullName evidence="13">GL11857</fullName>
    </submittedName>
</protein>
<dbReference type="FunFam" id="2.40.10.10:FF:000146">
    <property type="entry name" value="Serine protease 53"/>
    <property type="match status" value="1"/>
</dbReference>
<evidence type="ECO:0000256" key="7">
    <source>
        <dbReference type="ARBA" id="ARBA00023145"/>
    </source>
</evidence>
<dbReference type="AlphaFoldDB" id="B4H711"/>
<dbReference type="SMART" id="SM00020">
    <property type="entry name" value="Tryp_SPc"/>
    <property type="match status" value="1"/>
</dbReference>
<comment type="subcellular location">
    <subcellularLocation>
        <location evidence="1">Secreted</location>
    </subcellularLocation>
</comment>
<evidence type="ECO:0000256" key="4">
    <source>
        <dbReference type="ARBA" id="ARBA00022729"/>
    </source>
</evidence>
<dbReference type="Gene3D" id="2.40.10.10">
    <property type="entry name" value="Trypsin-like serine proteases"/>
    <property type="match status" value="2"/>
</dbReference>
<evidence type="ECO:0000256" key="10">
    <source>
        <dbReference type="RuleBase" id="RU363034"/>
    </source>
</evidence>
<keyword evidence="6 10" id="KW-0720">Serine protease</keyword>
<evidence type="ECO:0000256" key="5">
    <source>
        <dbReference type="ARBA" id="ARBA00022801"/>
    </source>
</evidence>
<dbReference type="InterPro" id="IPR051487">
    <property type="entry name" value="Ser/Thr_Proteases_Immune/Dev"/>
</dbReference>
<dbReference type="GO" id="GO:0006508">
    <property type="term" value="P:proteolysis"/>
    <property type="evidence" value="ECO:0007669"/>
    <property type="project" value="UniProtKB-KW"/>
</dbReference>
<evidence type="ECO:0000256" key="9">
    <source>
        <dbReference type="ARBA" id="ARBA00024195"/>
    </source>
</evidence>
<feature type="chain" id="PRO_5002808267" evidence="11">
    <location>
        <begin position="23"/>
        <end position="283"/>
    </location>
</feature>
<gene>
    <name evidence="13" type="primary">Dper\GL11857</name>
    <name evidence="13" type="ORF">Dper_GL11857</name>
</gene>